<keyword evidence="3 5" id="KW-0560">Oxidoreductase</keyword>
<feature type="active site" evidence="4">
    <location>
        <position position="36"/>
    </location>
</feature>
<comment type="similarity">
    <text evidence="1 5">Belongs to the glutathione peroxidase family.</text>
</comment>
<dbReference type="PIRSF" id="PIRSF000303">
    <property type="entry name" value="Glutathion_perox"/>
    <property type="match status" value="1"/>
</dbReference>
<proteinExistence type="inferred from homology"/>
<dbReference type="PRINTS" id="PR01011">
    <property type="entry name" value="GLUTPROXDASE"/>
</dbReference>
<dbReference type="InterPro" id="IPR029760">
    <property type="entry name" value="GPX_CS"/>
</dbReference>
<feature type="domain" description="Thioredoxin" evidence="6">
    <location>
        <begin position="1"/>
        <end position="159"/>
    </location>
</feature>
<evidence type="ECO:0000256" key="4">
    <source>
        <dbReference type="PIRSR" id="PIRSR000303-1"/>
    </source>
</evidence>
<dbReference type="Pfam" id="PF00255">
    <property type="entry name" value="GSHPx"/>
    <property type="match status" value="1"/>
</dbReference>
<evidence type="ECO:0000256" key="3">
    <source>
        <dbReference type="ARBA" id="ARBA00023002"/>
    </source>
</evidence>
<dbReference type="RefSeq" id="WP_158034139.1">
    <property type="nucleotide sequence ID" value="NZ_ML708619.1"/>
</dbReference>
<comment type="caution">
    <text evidence="7">The sequence shown here is derived from an EMBL/GenBank/DDBJ whole genome shotgun (WGS) entry which is preliminary data.</text>
</comment>
<evidence type="ECO:0000313" key="8">
    <source>
        <dbReference type="Proteomes" id="UP000325957"/>
    </source>
</evidence>
<dbReference type="EMBL" id="SZWF01000013">
    <property type="protein sequence ID" value="KAA9393959.1"/>
    <property type="molecule type" value="Genomic_DNA"/>
</dbReference>
<dbReference type="Gene3D" id="3.40.30.10">
    <property type="entry name" value="Glutaredoxin"/>
    <property type="match status" value="1"/>
</dbReference>
<evidence type="ECO:0000259" key="6">
    <source>
        <dbReference type="PROSITE" id="PS51352"/>
    </source>
</evidence>
<evidence type="ECO:0000256" key="2">
    <source>
        <dbReference type="ARBA" id="ARBA00022559"/>
    </source>
</evidence>
<dbReference type="PROSITE" id="PS00460">
    <property type="entry name" value="GLUTATHIONE_PEROXID_1"/>
    <property type="match status" value="1"/>
</dbReference>
<dbReference type="SUPFAM" id="SSF52833">
    <property type="entry name" value="Thioredoxin-like"/>
    <property type="match status" value="1"/>
</dbReference>
<dbReference type="Proteomes" id="UP000325957">
    <property type="component" value="Unassembled WGS sequence"/>
</dbReference>
<dbReference type="CDD" id="cd00340">
    <property type="entry name" value="GSH_Peroxidase"/>
    <property type="match status" value="1"/>
</dbReference>
<organism evidence="7 8">
    <name type="scientific">Kocuria coralli</name>
    <dbReference type="NCBI Taxonomy" id="1461025"/>
    <lineage>
        <taxon>Bacteria</taxon>
        <taxon>Bacillati</taxon>
        <taxon>Actinomycetota</taxon>
        <taxon>Actinomycetes</taxon>
        <taxon>Micrococcales</taxon>
        <taxon>Micrococcaceae</taxon>
        <taxon>Kocuria</taxon>
    </lineage>
</organism>
<gene>
    <name evidence="7" type="ORF">FCK90_09875</name>
</gene>
<dbReference type="PROSITE" id="PS51355">
    <property type="entry name" value="GLUTATHIONE_PEROXID_3"/>
    <property type="match status" value="1"/>
</dbReference>
<dbReference type="InterPro" id="IPR000889">
    <property type="entry name" value="Glutathione_peroxidase"/>
</dbReference>
<dbReference type="AlphaFoldDB" id="A0A5J5KWD9"/>
<keyword evidence="8" id="KW-1185">Reference proteome</keyword>
<sequence>MTKLHDFTADTISGSQDVFDRLAGQVVLIVNTASECGFTPQYDGLEKLYEDYKDRGFTVLGFPCNQFGDQEPGDGDEIQAFCRSTYGVEFPLYKKVDVNGLHTHPLWAWLKSEKPGENGADIEWNFTKFLVDKSGTVVARFGPSTEPEELRAPIEESLQA</sequence>
<dbReference type="OrthoDB" id="9785502at2"/>
<dbReference type="PROSITE" id="PS00763">
    <property type="entry name" value="GLUTATHIONE_PEROXID_2"/>
    <property type="match status" value="1"/>
</dbReference>
<dbReference type="PANTHER" id="PTHR11592:SF78">
    <property type="entry name" value="GLUTATHIONE PEROXIDASE"/>
    <property type="match status" value="1"/>
</dbReference>
<dbReference type="FunFam" id="3.40.30.10:FF:000010">
    <property type="entry name" value="Glutathione peroxidase"/>
    <property type="match status" value="1"/>
</dbReference>
<reference evidence="7 8" key="1">
    <citation type="submission" date="2019-05" db="EMBL/GenBank/DDBJ databases">
        <title>Kocuria coralli sp. nov., a novel actinobacterium isolated from coral reef seawater.</title>
        <authorList>
            <person name="Li J."/>
        </authorList>
    </citation>
    <scope>NUCLEOTIDE SEQUENCE [LARGE SCALE GENOMIC DNA]</scope>
    <source>
        <strain evidence="7 8">SCSIO 13007</strain>
    </source>
</reference>
<protein>
    <recommendedName>
        <fullName evidence="5">Glutathione peroxidase</fullName>
    </recommendedName>
</protein>
<dbReference type="PROSITE" id="PS51352">
    <property type="entry name" value="THIOREDOXIN_2"/>
    <property type="match status" value="1"/>
</dbReference>
<dbReference type="InterPro" id="IPR036249">
    <property type="entry name" value="Thioredoxin-like_sf"/>
</dbReference>
<dbReference type="InterPro" id="IPR013766">
    <property type="entry name" value="Thioredoxin_domain"/>
</dbReference>
<evidence type="ECO:0000256" key="1">
    <source>
        <dbReference type="ARBA" id="ARBA00006926"/>
    </source>
</evidence>
<accession>A0A5J5KWD9</accession>
<dbReference type="PANTHER" id="PTHR11592">
    <property type="entry name" value="GLUTATHIONE PEROXIDASE"/>
    <property type="match status" value="1"/>
</dbReference>
<evidence type="ECO:0000313" key="7">
    <source>
        <dbReference type="EMBL" id="KAA9393959.1"/>
    </source>
</evidence>
<evidence type="ECO:0000256" key="5">
    <source>
        <dbReference type="RuleBase" id="RU000499"/>
    </source>
</evidence>
<keyword evidence="2 5" id="KW-0575">Peroxidase</keyword>
<name>A0A5J5KWD9_9MICC</name>
<dbReference type="InterPro" id="IPR029759">
    <property type="entry name" value="GPX_AS"/>
</dbReference>
<dbReference type="GO" id="GO:0034599">
    <property type="term" value="P:cellular response to oxidative stress"/>
    <property type="evidence" value="ECO:0007669"/>
    <property type="project" value="TreeGrafter"/>
</dbReference>
<dbReference type="GO" id="GO:0004601">
    <property type="term" value="F:peroxidase activity"/>
    <property type="evidence" value="ECO:0007669"/>
    <property type="project" value="UniProtKB-KW"/>
</dbReference>